<dbReference type="EMBL" id="FQVW01000004">
    <property type="protein sequence ID" value="SHF75399.1"/>
    <property type="molecule type" value="Genomic_DNA"/>
</dbReference>
<dbReference type="Pfam" id="PF11148">
    <property type="entry name" value="DUF2922"/>
    <property type="match status" value="1"/>
</dbReference>
<proteinExistence type="predicted"/>
<dbReference type="Proteomes" id="UP000183988">
    <property type="component" value="Unassembled WGS sequence"/>
</dbReference>
<evidence type="ECO:0000313" key="1">
    <source>
        <dbReference type="EMBL" id="SHF75399.1"/>
    </source>
</evidence>
<accession>A0A1M5E828</accession>
<organism evidence="1 2">
    <name type="scientific">Ornithinibacillus halophilus</name>
    <dbReference type="NCBI Taxonomy" id="930117"/>
    <lineage>
        <taxon>Bacteria</taxon>
        <taxon>Bacillati</taxon>
        <taxon>Bacillota</taxon>
        <taxon>Bacilli</taxon>
        <taxon>Bacillales</taxon>
        <taxon>Bacillaceae</taxon>
        <taxon>Ornithinibacillus</taxon>
    </lineage>
</organism>
<dbReference type="STRING" id="930117.SAMN05216225_100413"/>
<keyword evidence="2" id="KW-1185">Reference proteome</keyword>
<protein>
    <recommendedName>
        <fullName evidence="3">DUF2922 domain-containing protein</fullName>
    </recommendedName>
</protein>
<reference evidence="1 2" key="1">
    <citation type="submission" date="2016-11" db="EMBL/GenBank/DDBJ databases">
        <authorList>
            <person name="Jaros S."/>
            <person name="Januszkiewicz K."/>
            <person name="Wedrychowicz H."/>
        </authorList>
    </citation>
    <scope>NUCLEOTIDE SEQUENCE [LARGE SCALE GENOMIC DNA]</scope>
    <source>
        <strain evidence="1 2">IBRC-M 10683</strain>
    </source>
</reference>
<dbReference type="AlphaFoldDB" id="A0A1M5E828"/>
<dbReference type="OrthoDB" id="2454247at2"/>
<dbReference type="InterPro" id="IPR021321">
    <property type="entry name" value="DUF2922"/>
</dbReference>
<sequence length="73" mass="7970">MKKLELKFVNELGKIVTYSIDSPEEPVDPSKVHAAMDEIIAQNAFNTGGGNLVAKKSARIVERTVEDVDLGLE</sequence>
<evidence type="ECO:0008006" key="3">
    <source>
        <dbReference type="Google" id="ProtNLM"/>
    </source>
</evidence>
<gene>
    <name evidence="1" type="ORF">SAMN05216225_100413</name>
</gene>
<evidence type="ECO:0000313" key="2">
    <source>
        <dbReference type="Proteomes" id="UP000183988"/>
    </source>
</evidence>
<dbReference type="RefSeq" id="WP_072888219.1">
    <property type="nucleotide sequence ID" value="NZ_FQVW01000004.1"/>
</dbReference>
<name>A0A1M5E828_9BACI</name>